<dbReference type="InterPro" id="IPR001547">
    <property type="entry name" value="Glyco_hydro_5"/>
</dbReference>
<accession>A0A9N8LLQ8</accession>
<gene>
    <name evidence="7" type="ORF">JKILLFL_G4828</name>
</gene>
<feature type="region of interest" description="Disordered" evidence="5">
    <location>
        <begin position="1"/>
        <end position="21"/>
    </location>
</feature>
<dbReference type="GO" id="GO:0050295">
    <property type="term" value="F:steryl-beta-glucosidase activity"/>
    <property type="evidence" value="ECO:0007669"/>
    <property type="project" value="TreeGrafter"/>
</dbReference>
<dbReference type="SUPFAM" id="SSF51445">
    <property type="entry name" value="(Trans)glycosidases"/>
    <property type="match status" value="1"/>
</dbReference>
<evidence type="ECO:0000256" key="4">
    <source>
        <dbReference type="RuleBase" id="RU361153"/>
    </source>
</evidence>
<evidence type="ECO:0000256" key="5">
    <source>
        <dbReference type="SAM" id="MobiDB-lite"/>
    </source>
</evidence>
<proteinExistence type="inferred from homology"/>
<protein>
    <recommendedName>
        <fullName evidence="6">Glycoside hydrolase family 5 domain-containing protein</fullName>
    </recommendedName>
</protein>
<dbReference type="InterPro" id="IPR017853">
    <property type="entry name" value="GH"/>
</dbReference>
<dbReference type="PANTHER" id="PTHR31308">
    <property type="match status" value="1"/>
</dbReference>
<evidence type="ECO:0000259" key="6">
    <source>
        <dbReference type="Pfam" id="PF00150"/>
    </source>
</evidence>
<dbReference type="InterPro" id="IPR052066">
    <property type="entry name" value="Glycosphingolipid_Hydrolases"/>
</dbReference>
<evidence type="ECO:0000256" key="1">
    <source>
        <dbReference type="ARBA" id="ARBA00005641"/>
    </source>
</evidence>
<reference evidence="7 8" key="1">
    <citation type="submission" date="2020-10" db="EMBL/GenBank/DDBJ databases">
        <authorList>
            <person name="Sedaghatjoo S."/>
        </authorList>
    </citation>
    <scope>NUCLEOTIDE SEQUENCE [LARGE SCALE GENOMIC DNA]</scope>
    <source>
        <strain evidence="7 8">LLFL</strain>
    </source>
</reference>
<keyword evidence="2 4" id="KW-0378">Hydrolase</keyword>
<dbReference type="EMBL" id="CAJHJF010002449">
    <property type="protein sequence ID" value="CAD6926383.1"/>
    <property type="molecule type" value="Genomic_DNA"/>
</dbReference>
<dbReference type="PANTHER" id="PTHR31308:SF5">
    <property type="entry name" value="ERGOSTERYL-BETA-GLUCOSIDASE"/>
    <property type="match status" value="1"/>
</dbReference>
<dbReference type="Pfam" id="PF00150">
    <property type="entry name" value="Cellulase"/>
    <property type="match status" value="1"/>
</dbReference>
<evidence type="ECO:0000256" key="2">
    <source>
        <dbReference type="ARBA" id="ARBA00022801"/>
    </source>
</evidence>
<dbReference type="PROSITE" id="PS00659">
    <property type="entry name" value="GLYCOSYL_HYDROL_F5"/>
    <property type="match status" value="1"/>
</dbReference>
<feature type="compositionally biased region" description="Low complexity" evidence="5">
    <location>
        <begin position="70"/>
        <end position="81"/>
    </location>
</feature>
<evidence type="ECO:0000256" key="3">
    <source>
        <dbReference type="ARBA" id="ARBA00023295"/>
    </source>
</evidence>
<dbReference type="GO" id="GO:0000272">
    <property type="term" value="P:polysaccharide catabolic process"/>
    <property type="evidence" value="ECO:0007669"/>
    <property type="project" value="InterPro"/>
</dbReference>
<comment type="caution">
    <text evidence="7">The sequence shown here is derived from an EMBL/GenBank/DDBJ whole genome shotgun (WGS) entry which is preliminary data.</text>
</comment>
<keyword evidence="3 4" id="KW-0326">Glycosidase</keyword>
<dbReference type="AlphaFoldDB" id="A0A9N8LLQ8"/>
<dbReference type="Gene3D" id="3.20.20.80">
    <property type="entry name" value="Glycosidases"/>
    <property type="match status" value="1"/>
</dbReference>
<comment type="similarity">
    <text evidence="1 4">Belongs to the glycosyl hydrolase 5 (cellulase A) family.</text>
</comment>
<keyword evidence="8" id="KW-1185">Reference proteome</keyword>
<evidence type="ECO:0000313" key="8">
    <source>
        <dbReference type="Proteomes" id="UP000836404"/>
    </source>
</evidence>
<dbReference type="InterPro" id="IPR018087">
    <property type="entry name" value="Glyco_hydro_5_CS"/>
</dbReference>
<organism evidence="7 8">
    <name type="scientific">Tilletia laevis</name>
    <dbReference type="NCBI Taxonomy" id="157183"/>
    <lineage>
        <taxon>Eukaryota</taxon>
        <taxon>Fungi</taxon>
        <taxon>Dikarya</taxon>
        <taxon>Basidiomycota</taxon>
        <taxon>Ustilaginomycotina</taxon>
        <taxon>Exobasidiomycetes</taxon>
        <taxon>Tilletiales</taxon>
        <taxon>Tilletiaceae</taxon>
        <taxon>Tilletia</taxon>
    </lineage>
</organism>
<name>A0A9N8LLQ8_9BASI</name>
<dbReference type="Proteomes" id="UP000836404">
    <property type="component" value="Unassembled WGS sequence"/>
</dbReference>
<feature type="domain" description="Glycoside hydrolase family 5" evidence="6">
    <location>
        <begin position="110"/>
        <end position="265"/>
    </location>
</feature>
<sequence>MSSKDSGSAVRAGEKEDLPAAHDLSASALGFSGATRGGSASSSFALGTRDIHFTDAYGRAVLLHGVNVSSSSKLPAPASSSEGQDRDQGKNKQITFVGRPFPLSEADIHLARLREWGYTTLRLLVTWEALQPSTPQETDASYIAYLHALLQTHLPRHGIRAFVCAHQDVWSRAGYQKLAAATMATVFWAGDIFAYKIRVPRSWSPGHKTTSAKQGHNDEHKDGEEMVGLQTFLQDAYLRAFGELADAVGGLESVLGFEVMNEPHRGFVNLHSFDAWDYDTDLHIGFFPSFLQAVALGEGHAQLVPL</sequence>
<evidence type="ECO:0000313" key="7">
    <source>
        <dbReference type="EMBL" id="CAD6926383.1"/>
    </source>
</evidence>
<feature type="region of interest" description="Disordered" evidence="5">
    <location>
        <begin position="70"/>
        <end position="91"/>
    </location>
</feature>
<dbReference type="GO" id="GO:1904462">
    <property type="term" value="P:ergosteryl 3-beta-D-glucoside catabolic process"/>
    <property type="evidence" value="ECO:0007669"/>
    <property type="project" value="TreeGrafter"/>
</dbReference>